<dbReference type="Pfam" id="PF04138">
    <property type="entry name" value="GtrA_DPMS_TM"/>
    <property type="match status" value="1"/>
</dbReference>
<evidence type="ECO:0000313" key="10">
    <source>
        <dbReference type="Proteomes" id="UP000004691"/>
    </source>
</evidence>
<evidence type="ECO:0000313" key="9">
    <source>
        <dbReference type="EMBL" id="EID54143.1"/>
    </source>
</evidence>
<dbReference type="HOGENOM" id="CLU_083873_3_1_11"/>
<dbReference type="InterPro" id="IPR051401">
    <property type="entry name" value="GtrA_CellWall_Glycosyl"/>
</dbReference>
<name>I0V1Z0_9PSEU</name>
<comment type="subcellular location">
    <subcellularLocation>
        <location evidence="1">Membrane</location>
        <topology evidence="1">Multi-pass membrane protein</topology>
    </subcellularLocation>
</comment>
<evidence type="ECO:0000256" key="5">
    <source>
        <dbReference type="ARBA" id="ARBA00023136"/>
    </source>
</evidence>
<dbReference type="GO" id="GO:0005886">
    <property type="term" value="C:plasma membrane"/>
    <property type="evidence" value="ECO:0007669"/>
    <property type="project" value="TreeGrafter"/>
</dbReference>
<feature type="transmembrane region" description="Helical" evidence="7">
    <location>
        <begin position="57"/>
        <end position="76"/>
    </location>
</feature>
<dbReference type="RefSeq" id="WP_006238292.1">
    <property type="nucleotide sequence ID" value="NZ_JH636049.1"/>
</dbReference>
<dbReference type="GO" id="GO:0000271">
    <property type="term" value="P:polysaccharide biosynthetic process"/>
    <property type="evidence" value="ECO:0007669"/>
    <property type="project" value="InterPro"/>
</dbReference>
<dbReference type="AlphaFoldDB" id="I0V1Z0"/>
<dbReference type="EMBL" id="JH636049">
    <property type="protein sequence ID" value="EID54143.1"/>
    <property type="molecule type" value="Genomic_DNA"/>
</dbReference>
<accession>I0V1Z0</accession>
<evidence type="ECO:0000256" key="6">
    <source>
        <dbReference type="SAM" id="MobiDB-lite"/>
    </source>
</evidence>
<dbReference type="PANTHER" id="PTHR38459:SF6">
    <property type="entry name" value="ARABINOGALACTAN BIOSYNTHESIS RECRUITING PROTEIN RV3789"/>
    <property type="match status" value="1"/>
</dbReference>
<gene>
    <name evidence="9" type="ORF">SacxiDRAFT_1906</name>
</gene>
<evidence type="ECO:0000256" key="4">
    <source>
        <dbReference type="ARBA" id="ARBA00022989"/>
    </source>
</evidence>
<protein>
    <submittedName>
        <fullName evidence="9">Putative membrane protein</fullName>
    </submittedName>
</protein>
<keyword evidence="10" id="KW-1185">Reference proteome</keyword>
<dbReference type="eggNOG" id="COG2246">
    <property type="taxonomic scope" value="Bacteria"/>
</dbReference>
<feature type="transmembrane region" description="Helical" evidence="7">
    <location>
        <begin position="33"/>
        <end position="51"/>
    </location>
</feature>
<dbReference type="OrthoDB" id="3828151at2"/>
<organism evidence="9 10">
    <name type="scientific">Saccharomonospora xinjiangensis XJ-54</name>
    <dbReference type="NCBI Taxonomy" id="882086"/>
    <lineage>
        <taxon>Bacteria</taxon>
        <taxon>Bacillati</taxon>
        <taxon>Actinomycetota</taxon>
        <taxon>Actinomycetes</taxon>
        <taxon>Pseudonocardiales</taxon>
        <taxon>Pseudonocardiaceae</taxon>
        <taxon>Saccharomonospora</taxon>
    </lineage>
</organism>
<evidence type="ECO:0000256" key="7">
    <source>
        <dbReference type="SAM" id="Phobius"/>
    </source>
</evidence>
<sequence length="154" mass="16628">MVATSSQDSQASGTQNGAPRAASPGLLAQISRFVLIGGFCALVDFGLYWLLLQAGLWVHLAKALSFVAGTTTAYFLNRRFTFTAAQKGGAGQLGGFMLLYTVTFFVNVGTNALALHLLPDLRWQVAIAWIVAQGTATTINFIMLKWVVFREPRA</sequence>
<keyword evidence="4 7" id="KW-1133">Transmembrane helix</keyword>
<evidence type="ECO:0000256" key="2">
    <source>
        <dbReference type="ARBA" id="ARBA00009399"/>
    </source>
</evidence>
<reference evidence="9 10" key="1">
    <citation type="submission" date="2012-01" db="EMBL/GenBank/DDBJ databases">
        <title>Improved High-Quality Draft sequence of Saccharomonospora xinjiangensis XJ-54.</title>
        <authorList>
            <consortium name="US DOE Joint Genome Institute"/>
            <person name="Lucas S."/>
            <person name="Han J."/>
            <person name="Lapidus A."/>
            <person name="Cheng J.-F."/>
            <person name="Goodwin L."/>
            <person name="Pitluck S."/>
            <person name="Peters L."/>
            <person name="Mikhailova N."/>
            <person name="Teshima H."/>
            <person name="Detter J.C."/>
            <person name="Han C."/>
            <person name="Tapia R."/>
            <person name="Land M."/>
            <person name="Hauser L."/>
            <person name="Kyrpides N."/>
            <person name="Ivanova N."/>
            <person name="Pagani I."/>
            <person name="Brambilla E.-M."/>
            <person name="Klenk H.-P."/>
            <person name="Woyke T."/>
        </authorList>
    </citation>
    <scope>NUCLEOTIDE SEQUENCE [LARGE SCALE GENOMIC DNA]</scope>
    <source>
        <strain evidence="9 10">XJ-54</strain>
    </source>
</reference>
<feature type="transmembrane region" description="Helical" evidence="7">
    <location>
        <begin position="97"/>
        <end position="117"/>
    </location>
</feature>
<feature type="transmembrane region" description="Helical" evidence="7">
    <location>
        <begin position="123"/>
        <end position="148"/>
    </location>
</feature>
<proteinExistence type="inferred from homology"/>
<keyword evidence="5 7" id="KW-0472">Membrane</keyword>
<dbReference type="STRING" id="882086.SacxiDRAFT_1906"/>
<keyword evidence="3 7" id="KW-0812">Transmembrane</keyword>
<feature type="domain" description="GtrA/DPMS transmembrane" evidence="8">
    <location>
        <begin position="32"/>
        <end position="149"/>
    </location>
</feature>
<feature type="compositionally biased region" description="Polar residues" evidence="6">
    <location>
        <begin position="1"/>
        <end position="17"/>
    </location>
</feature>
<feature type="region of interest" description="Disordered" evidence="6">
    <location>
        <begin position="1"/>
        <end position="20"/>
    </location>
</feature>
<evidence type="ECO:0000256" key="1">
    <source>
        <dbReference type="ARBA" id="ARBA00004141"/>
    </source>
</evidence>
<dbReference type="Proteomes" id="UP000004691">
    <property type="component" value="Unassembled WGS sequence"/>
</dbReference>
<comment type="similarity">
    <text evidence="2">Belongs to the GtrA family.</text>
</comment>
<evidence type="ECO:0000256" key="3">
    <source>
        <dbReference type="ARBA" id="ARBA00022692"/>
    </source>
</evidence>
<dbReference type="InterPro" id="IPR007267">
    <property type="entry name" value="GtrA_DPMS_TM"/>
</dbReference>
<evidence type="ECO:0000259" key="8">
    <source>
        <dbReference type="Pfam" id="PF04138"/>
    </source>
</evidence>
<dbReference type="PANTHER" id="PTHR38459">
    <property type="entry name" value="PROPHAGE BACTOPRENOL-LINKED GLUCOSE TRANSLOCASE HOMOLOG"/>
    <property type="match status" value="1"/>
</dbReference>